<protein>
    <submittedName>
        <fullName evidence="1">Uncharacterized protein</fullName>
    </submittedName>
</protein>
<sequence>KTEFYDRKRWPTRDAARKAVAYWIEVVYNRRRRHSALGMVSPVDFENHAGAINSRKEIAA</sequence>
<reference evidence="1" key="1">
    <citation type="submission" date="2015-04" db="EMBL/GenBank/DDBJ databases">
        <title>Draft Genome Sequences of Three Species of Emerging Human-Pathogenic Corynebacteria.</title>
        <authorList>
            <person name="Pacheco L.G."/>
            <person name="Mattos-Guaraldi A.L."/>
            <person name="Santos C.S."/>
            <person name="Veras A.O."/>
            <person name="Guimaraes L.C."/>
            <person name="Abreu V."/>
            <person name="Pereira F.L."/>
            <person name="Soares S.C."/>
            <person name="Dorella F.A."/>
            <person name="Carvalho A.F."/>
            <person name="Leal C.G."/>
            <person name="Figueiredo H.C."/>
            <person name="Ramos J.N."/>
            <person name="Vieira V."/>
            <person name="Farfour E."/>
            <person name="Guiso N."/>
            <person name="Hirata R.Jr."/>
            <person name="Ramos R.T."/>
            <person name="Azevedo V."/>
            <person name="Silva A."/>
        </authorList>
    </citation>
    <scope>NUCLEOTIDE SEQUENCE</scope>
    <source>
        <strain evidence="1">1941</strain>
    </source>
</reference>
<name>A0ACC4U7X2_9CORY</name>
<feature type="non-terminal residue" evidence="1">
    <location>
        <position position="1"/>
    </location>
</feature>
<dbReference type="EMBL" id="LAYQ01000033">
    <property type="protein sequence ID" value="KKO76785.1"/>
    <property type="molecule type" value="Genomic_DNA"/>
</dbReference>
<evidence type="ECO:0000313" key="1">
    <source>
        <dbReference type="EMBL" id="KKO76785.1"/>
    </source>
</evidence>
<evidence type="ECO:0000313" key="2">
    <source>
        <dbReference type="Proteomes" id="UP000034245"/>
    </source>
</evidence>
<dbReference type="Proteomes" id="UP000034245">
    <property type="component" value="Unassembled WGS sequence"/>
</dbReference>
<accession>A0ACC4U7X2</accession>
<gene>
    <name evidence="1" type="ORF">WU87_12885</name>
</gene>
<keyword evidence="2" id="KW-1185">Reference proteome</keyword>
<organism evidence="1 2">
    <name type="scientific">Corynebacterium minutissimum</name>
    <dbReference type="NCBI Taxonomy" id="38301"/>
    <lineage>
        <taxon>Bacteria</taxon>
        <taxon>Bacillati</taxon>
        <taxon>Actinomycetota</taxon>
        <taxon>Actinomycetes</taxon>
        <taxon>Mycobacteriales</taxon>
        <taxon>Corynebacteriaceae</taxon>
        <taxon>Corynebacterium</taxon>
    </lineage>
</organism>
<proteinExistence type="predicted"/>
<comment type="caution">
    <text evidence="1">The sequence shown here is derived from an EMBL/GenBank/DDBJ whole genome shotgun (WGS) entry which is preliminary data.</text>
</comment>